<gene>
    <name evidence="1" type="ORF">KQX54_017531</name>
</gene>
<sequence length="78" mass="8891">MCLKKSKIYVPGVTIGMRMFARLCRLASDGFSSRSSWFPQPAVGEDPRDLRLSYSTIFPPRFQSTVRHPLLRFKLAGL</sequence>
<dbReference type="AlphaFoldDB" id="A0AAV7J177"/>
<organism evidence="1 2">
    <name type="scientific">Cotesia glomerata</name>
    <name type="common">Lepidopteran parasitic wasp</name>
    <name type="synonym">Apanteles glomeratus</name>
    <dbReference type="NCBI Taxonomy" id="32391"/>
    <lineage>
        <taxon>Eukaryota</taxon>
        <taxon>Metazoa</taxon>
        <taxon>Ecdysozoa</taxon>
        <taxon>Arthropoda</taxon>
        <taxon>Hexapoda</taxon>
        <taxon>Insecta</taxon>
        <taxon>Pterygota</taxon>
        <taxon>Neoptera</taxon>
        <taxon>Endopterygota</taxon>
        <taxon>Hymenoptera</taxon>
        <taxon>Apocrita</taxon>
        <taxon>Ichneumonoidea</taxon>
        <taxon>Braconidae</taxon>
        <taxon>Microgastrinae</taxon>
        <taxon>Cotesia</taxon>
    </lineage>
</organism>
<evidence type="ECO:0000313" key="1">
    <source>
        <dbReference type="EMBL" id="KAH0561539.1"/>
    </source>
</evidence>
<protein>
    <submittedName>
        <fullName evidence="1">Uncharacterized protein</fullName>
    </submittedName>
</protein>
<evidence type="ECO:0000313" key="2">
    <source>
        <dbReference type="Proteomes" id="UP000826195"/>
    </source>
</evidence>
<keyword evidence="2" id="KW-1185">Reference proteome</keyword>
<dbReference type="Proteomes" id="UP000826195">
    <property type="component" value="Unassembled WGS sequence"/>
</dbReference>
<proteinExistence type="predicted"/>
<comment type="caution">
    <text evidence="1">The sequence shown here is derived from an EMBL/GenBank/DDBJ whole genome shotgun (WGS) entry which is preliminary data.</text>
</comment>
<accession>A0AAV7J177</accession>
<name>A0AAV7J177_COTGL</name>
<reference evidence="1 2" key="1">
    <citation type="journal article" date="2021" name="J. Hered.">
        <title>A chromosome-level genome assembly of the parasitoid wasp, Cotesia glomerata (Hymenoptera: Braconidae).</title>
        <authorList>
            <person name="Pinto B.J."/>
            <person name="Weis J.J."/>
            <person name="Gamble T."/>
            <person name="Ode P.J."/>
            <person name="Paul R."/>
            <person name="Zaspel J.M."/>
        </authorList>
    </citation>
    <scope>NUCLEOTIDE SEQUENCE [LARGE SCALE GENOMIC DNA]</scope>
    <source>
        <strain evidence="1">CgM1</strain>
    </source>
</reference>
<dbReference type="EMBL" id="JAHXZJ010000374">
    <property type="protein sequence ID" value="KAH0561539.1"/>
    <property type="molecule type" value="Genomic_DNA"/>
</dbReference>